<keyword evidence="2" id="KW-1185">Reference proteome</keyword>
<gene>
    <name evidence="1" type="ORF">GP486_002806</name>
</gene>
<dbReference type="AlphaFoldDB" id="A0A9P8LE40"/>
<evidence type="ECO:0000313" key="2">
    <source>
        <dbReference type="Proteomes" id="UP000750711"/>
    </source>
</evidence>
<dbReference type="EMBL" id="JAGHQM010000336">
    <property type="protein sequence ID" value="KAH0562506.1"/>
    <property type="molecule type" value="Genomic_DNA"/>
</dbReference>
<accession>A0A9P8LE40</accession>
<evidence type="ECO:0000313" key="1">
    <source>
        <dbReference type="EMBL" id="KAH0562506.1"/>
    </source>
</evidence>
<organism evidence="1 2">
    <name type="scientific">Trichoglossum hirsutum</name>
    <dbReference type="NCBI Taxonomy" id="265104"/>
    <lineage>
        <taxon>Eukaryota</taxon>
        <taxon>Fungi</taxon>
        <taxon>Dikarya</taxon>
        <taxon>Ascomycota</taxon>
        <taxon>Pezizomycotina</taxon>
        <taxon>Geoglossomycetes</taxon>
        <taxon>Geoglossales</taxon>
        <taxon>Geoglossaceae</taxon>
        <taxon>Trichoglossum</taxon>
    </lineage>
</organism>
<sequence>METNRTQVHTGSFGDFRFDGEDTASKAFKALEVDGWVVLRDAFSAKETQDVSYQEGMLYNKVVGAILASKFPYAYVYPSQPTTHNDGSWKAGLIASIGAAPYNPNERMRLNILSPSGKQTCKVFVKIGSHKDLKAELGLSEILLNTGDIDVYSYSQDTGPFTVYRCYFLAGDGASLAMVAPTIKDAERVILCGVNSSKGTAQRVKVNDIPLLKWTLQPSA</sequence>
<protein>
    <submittedName>
        <fullName evidence="1">Uncharacterized protein</fullName>
    </submittedName>
</protein>
<name>A0A9P8LE40_9PEZI</name>
<comment type="caution">
    <text evidence="1">The sequence shown here is derived from an EMBL/GenBank/DDBJ whole genome shotgun (WGS) entry which is preliminary data.</text>
</comment>
<dbReference type="Proteomes" id="UP000750711">
    <property type="component" value="Unassembled WGS sequence"/>
</dbReference>
<proteinExistence type="predicted"/>
<reference evidence="1" key="1">
    <citation type="submission" date="2021-03" db="EMBL/GenBank/DDBJ databases">
        <title>Comparative genomics and phylogenomic investigation of the class Geoglossomycetes provide insights into ecological specialization and systematics.</title>
        <authorList>
            <person name="Melie T."/>
            <person name="Pirro S."/>
            <person name="Miller A.N."/>
            <person name="Quandt A."/>
        </authorList>
    </citation>
    <scope>NUCLEOTIDE SEQUENCE</scope>
    <source>
        <strain evidence="1">CAQ_001_2017</strain>
    </source>
</reference>